<reference evidence="2 3" key="1">
    <citation type="submission" date="2024-01" db="EMBL/GenBank/DDBJ databases">
        <title>Sphingobacterium tenebrionis sp. nov., a novel endophyte isolated from tenebrio molitor intestines.</title>
        <authorList>
            <person name="Zhang C."/>
        </authorList>
    </citation>
    <scope>NUCLEOTIDE SEQUENCE [LARGE SCALE GENOMIC DNA]</scope>
    <source>
        <strain evidence="2 3">PU5-4</strain>
    </source>
</reference>
<feature type="transmembrane region" description="Helical" evidence="1">
    <location>
        <begin position="278"/>
        <end position="300"/>
    </location>
</feature>
<feature type="transmembrane region" description="Helical" evidence="1">
    <location>
        <begin position="312"/>
        <end position="335"/>
    </location>
</feature>
<evidence type="ECO:0000313" key="3">
    <source>
        <dbReference type="Proteomes" id="UP001363035"/>
    </source>
</evidence>
<dbReference type="Proteomes" id="UP001363035">
    <property type="component" value="Unassembled WGS sequence"/>
</dbReference>
<feature type="transmembrane region" description="Helical" evidence="1">
    <location>
        <begin position="47"/>
        <end position="69"/>
    </location>
</feature>
<gene>
    <name evidence="2" type="ORF">VJ786_00540</name>
</gene>
<evidence type="ECO:0008006" key="4">
    <source>
        <dbReference type="Google" id="ProtNLM"/>
    </source>
</evidence>
<feature type="transmembrane region" description="Helical" evidence="1">
    <location>
        <begin position="12"/>
        <end position="35"/>
    </location>
</feature>
<keyword evidence="1" id="KW-0472">Membrane</keyword>
<evidence type="ECO:0000313" key="2">
    <source>
        <dbReference type="EMBL" id="MEI5983376.1"/>
    </source>
</evidence>
<protein>
    <recommendedName>
        <fullName evidence="4">Beta-carotene 15,15'-monooxygenase</fullName>
    </recommendedName>
</protein>
<comment type="caution">
    <text evidence="2">The sequence shown here is derived from an EMBL/GenBank/DDBJ whole genome shotgun (WGS) entry which is preliminary data.</text>
</comment>
<accession>A0ABU8I1Q4</accession>
<keyword evidence="1" id="KW-1133">Transmembrane helix</keyword>
<dbReference type="Gene3D" id="1.20.210.10">
    <property type="entry name" value="Cytochrome c oxidase-like, subunit I domain"/>
    <property type="match status" value="1"/>
</dbReference>
<feature type="transmembrane region" description="Helical" evidence="1">
    <location>
        <begin position="104"/>
        <end position="124"/>
    </location>
</feature>
<feature type="transmembrane region" description="Helical" evidence="1">
    <location>
        <begin position="212"/>
        <end position="231"/>
    </location>
</feature>
<keyword evidence="3" id="KW-1185">Reference proteome</keyword>
<dbReference type="InterPro" id="IPR036927">
    <property type="entry name" value="Cyt_c_oxase-like_su1_sf"/>
</dbReference>
<evidence type="ECO:0000256" key="1">
    <source>
        <dbReference type="SAM" id="Phobius"/>
    </source>
</evidence>
<feature type="transmembrane region" description="Helical" evidence="1">
    <location>
        <begin position="81"/>
        <end position="98"/>
    </location>
</feature>
<feature type="transmembrane region" description="Helical" evidence="1">
    <location>
        <begin position="136"/>
        <end position="160"/>
    </location>
</feature>
<feature type="transmembrane region" description="Helical" evidence="1">
    <location>
        <begin position="237"/>
        <end position="257"/>
    </location>
</feature>
<sequence length="404" mass="46226">MSFRNWIQWSVFNFLIVGLWGFMMRMKFLFPLPWIDQKNIMHAHSHFAFAGWVSQALMVFLVLAVLRLGSTDTVPKKYQSVLWLNLLSSFGMLIAFSITGYAFFSIAFSFLVVLASYGFCYMLWKDLRSSNLTKPIIILIKAALLFHVLSSIGTYALVYLKVTHQLDPLKQLASVYFYLHFQYNGWFFFGCFALINQWLSERAGKNIISERFALIYSITVVPAYFLSVLWWKGFPAWLYGLLIVTVIVQLFLWLSFIMRAIKVKAKLGEVSIGKEVRVIWTCVALAVCLKLVLQAVSIIPSLSQLVYGFRPIVIAYLHLVLLVIISLFILAYAFQKGLLLIRKHIQLGIYGLLLGIFLNEFLLMLQGIGGLIRHAYPYTHEGLFLVSGIIVLSLLQILRKQLSA</sequence>
<organism evidence="2 3">
    <name type="scientific">Sphingobacterium tenebrionis</name>
    <dbReference type="NCBI Taxonomy" id="3111775"/>
    <lineage>
        <taxon>Bacteria</taxon>
        <taxon>Pseudomonadati</taxon>
        <taxon>Bacteroidota</taxon>
        <taxon>Sphingobacteriia</taxon>
        <taxon>Sphingobacteriales</taxon>
        <taxon>Sphingobacteriaceae</taxon>
        <taxon>Sphingobacterium</taxon>
    </lineage>
</organism>
<keyword evidence="1" id="KW-0812">Transmembrane</keyword>
<feature type="transmembrane region" description="Helical" evidence="1">
    <location>
        <begin position="347"/>
        <end position="372"/>
    </location>
</feature>
<dbReference type="RefSeq" id="WP_336557011.1">
    <property type="nucleotide sequence ID" value="NZ_JAYLLN010000001.1"/>
</dbReference>
<name>A0ABU8I1Q4_9SPHI</name>
<feature type="transmembrane region" description="Helical" evidence="1">
    <location>
        <begin position="378"/>
        <end position="398"/>
    </location>
</feature>
<dbReference type="EMBL" id="JAYLLN010000001">
    <property type="protein sequence ID" value="MEI5983376.1"/>
    <property type="molecule type" value="Genomic_DNA"/>
</dbReference>
<feature type="transmembrane region" description="Helical" evidence="1">
    <location>
        <begin position="180"/>
        <end position="200"/>
    </location>
</feature>
<proteinExistence type="predicted"/>